<evidence type="ECO:0000256" key="1">
    <source>
        <dbReference type="SAM" id="MobiDB-lite"/>
    </source>
</evidence>
<dbReference type="Proteomes" id="UP000762676">
    <property type="component" value="Unassembled WGS sequence"/>
</dbReference>
<name>A0AAV4GFZ4_9GAST</name>
<comment type="caution">
    <text evidence="2">The sequence shown here is derived from an EMBL/GenBank/DDBJ whole genome shotgun (WGS) entry which is preliminary data.</text>
</comment>
<feature type="region of interest" description="Disordered" evidence="1">
    <location>
        <begin position="109"/>
        <end position="128"/>
    </location>
</feature>
<evidence type="ECO:0000313" key="3">
    <source>
        <dbReference type="Proteomes" id="UP000762676"/>
    </source>
</evidence>
<keyword evidence="3" id="KW-1185">Reference proteome</keyword>
<organism evidence="2 3">
    <name type="scientific">Elysia marginata</name>
    <dbReference type="NCBI Taxonomy" id="1093978"/>
    <lineage>
        <taxon>Eukaryota</taxon>
        <taxon>Metazoa</taxon>
        <taxon>Spiralia</taxon>
        <taxon>Lophotrochozoa</taxon>
        <taxon>Mollusca</taxon>
        <taxon>Gastropoda</taxon>
        <taxon>Heterobranchia</taxon>
        <taxon>Euthyneura</taxon>
        <taxon>Panpulmonata</taxon>
        <taxon>Sacoglossa</taxon>
        <taxon>Placobranchoidea</taxon>
        <taxon>Plakobranchidae</taxon>
        <taxon>Elysia</taxon>
    </lineage>
</organism>
<dbReference type="AlphaFoldDB" id="A0AAV4GFZ4"/>
<sequence length="128" mass="14154">MPFPNTLPSEFADRLCGLAVRHSLRDREARGSIPGRVKPRTSKLVLAADPPSVWQYGFSLVGPVSGLCDWVWCMQALLTSQCGKSLSIVPSTVSDIIFQLKRDVKIQPTNQPELAEEKQTKRTTPAAY</sequence>
<evidence type="ECO:0000313" key="2">
    <source>
        <dbReference type="EMBL" id="GFR84597.1"/>
    </source>
</evidence>
<protein>
    <submittedName>
        <fullName evidence="2">Uncharacterized protein</fullName>
    </submittedName>
</protein>
<reference evidence="2 3" key="1">
    <citation type="journal article" date="2021" name="Elife">
        <title>Chloroplast acquisition without the gene transfer in kleptoplastic sea slugs, Plakobranchus ocellatus.</title>
        <authorList>
            <person name="Maeda T."/>
            <person name="Takahashi S."/>
            <person name="Yoshida T."/>
            <person name="Shimamura S."/>
            <person name="Takaki Y."/>
            <person name="Nagai Y."/>
            <person name="Toyoda A."/>
            <person name="Suzuki Y."/>
            <person name="Arimoto A."/>
            <person name="Ishii H."/>
            <person name="Satoh N."/>
            <person name="Nishiyama T."/>
            <person name="Hasebe M."/>
            <person name="Maruyama T."/>
            <person name="Minagawa J."/>
            <person name="Obokata J."/>
            <person name="Shigenobu S."/>
        </authorList>
    </citation>
    <scope>NUCLEOTIDE SEQUENCE [LARGE SCALE GENOMIC DNA]</scope>
</reference>
<proteinExistence type="predicted"/>
<dbReference type="EMBL" id="BMAT01012055">
    <property type="protein sequence ID" value="GFR84597.1"/>
    <property type="molecule type" value="Genomic_DNA"/>
</dbReference>
<gene>
    <name evidence="2" type="ORF">ElyMa_006004700</name>
</gene>
<accession>A0AAV4GFZ4</accession>